<protein>
    <recommendedName>
        <fullName evidence="2">DUF6535 domain-containing protein</fullName>
    </recommendedName>
</protein>
<reference evidence="3 4" key="1">
    <citation type="journal article" date="2016" name="Mol. Biol. Evol.">
        <title>Comparative Genomics of Early-Diverging Mushroom-Forming Fungi Provides Insights into the Origins of Lignocellulose Decay Capabilities.</title>
        <authorList>
            <person name="Nagy L.G."/>
            <person name="Riley R."/>
            <person name="Tritt A."/>
            <person name="Adam C."/>
            <person name="Daum C."/>
            <person name="Floudas D."/>
            <person name="Sun H."/>
            <person name="Yadav J.S."/>
            <person name="Pangilinan J."/>
            <person name="Larsson K.H."/>
            <person name="Matsuura K."/>
            <person name="Barry K."/>
            <person name="Labutti K."/>
            <person name="Kuo R."/>
            <person name="Ohm R.A."/>
            <person name="Bhattacharya S.S."/>
            <person name="Shirouzu T."/>
            <person name="Yoshinaga Y."/>
            <person name="Martin F.M."/>
            <person name="Grigoriev I.V."/>
            <person name="Hibbett D.S."/>
        </authorList>
    </citation>
    <scope>NUCLEOTIDE SEQUENCE [LARGE SCALE GENOMIC DNA]</scope>
    <source>
        <strain evidence="3 4">HHB12029</strain>
    </source>
</reference>
<evidence type="ECO:0000256" key="1">
    <source>
        <dbReference type="SAM" id="Phobius"/>
    </source>
</evidence>
<keyword evidence="4" id="KW-1185">Reference proteome</keyword>
<dbReference type="OrthoDB" id="3219854at2759"/>
<dbReference type="InParanoid" id="A0A165FTT5"/>
<keyword evidence="1" id="KW-0472">Membrane</keyword>
<dbReference type="Pfam" id="PF20153">
    <property type="entry name" value="DUF6535"/>
    <property type="match status" value="1"/>
</dbReference>
<evidence type="ECO:0000259" key="2">
    <source>
        <dbReference type="Pfam" id="PF20153"/>
    </source>
</evidence>
<name>A0A165FTT5_EXIGL</name>
<evidence type="ECO:0000313" key="4">
    <source>
        <dbReference type="Proteomes" id="UP000077266"/>
    </source>
</evidence>
<keyword evidence="1" id="KW-1133">Transmembrane helix</keyword>
<organism evidence="3 4">
    <name type="scientific">Exidia glandulosa HHB12029</name>
    <dbReference type="NCBI Taxonomy" id="1314781"/>
    <lineage>
        <taxon>Eukaryota</taxon>
        <taxon>Fungi</taxon>
        <taxon>Dikarya</taxon>
        <taxon>Basidiomycota</taxon>
        <taxon>Agaricomycotina</taxon>
        <taxon>Agaricomycetes</taxon>
        <taxon>Auriculariales</taxon>
        <taxon>Exidiaceae</taxon>
        <taxon>Exidia</taxon>
    </lineage>
</organism>
<evidence type="ECO:0000313" key="3">
    <source>
        <dbReference type="EMBL" id="KZV89520.1"/>
    </source>
</evidence>
<dbReference type="Proteomes" id="UP000077266">
    <property type="component" value="Unassembled WGS sequence"/>
</dbReference>
<feature type="domain" description="DUF6535" evidence="2">
    <location>
        <begin position="8"/>
        <end position="141"/>
    </location>
</feature>
<accession>A0A165FTT5</accession>
<feature type="transmembrane region" description="Helical" evidence="1">
    <location>
        <begin position="97"/>
        <end position="119"/>
    </location>
</feature>
<dbReference type="AlphaFoldDB" id="A0A165FTT5"/>
<keyword evidence="1" id="KW-0812">Transmembrane</keyword>
<dbReference type="EMBL" id="KV426071">
    <property type="protein sequence ID" value="KZV89520.1"/>
    <property type="molecule type" value="Genomic_DNA"/>
</dbReference>
<sequence length="142" mass="16119">MDDNARVWRVYKDEAVAYDRSMLDGWNKTLDILLIFAGLFSAVVTSFVVESYQFLQPDLQEYVANALYTEFLSRTGNASIPSLRAPSDFTASAPSRWINALWFTSLLLALSVALLCILAKQWLEEYASQNSKPCESARHWAR</sequence>
<gene>
    <name evidence="3" type="ORF">EXIGLDRAFT_146165</name>
</gene>
<feature type="transmembrane region" description="Helical" evidence="1">
    <location>
        <begin position="30"/>
        <end position="49"/>
    </location>
</feature>
<dbReference type="InterPro" id="IPR045338">
    <property type="entry name" value="DUF6535"/>
</dbReference>
<proteinExistence type="predicted"/>